<dbReference type="InterPro" id="IPR013762">
    <property type="entry name" value="Integrase-like_cat_sf"/>
</dbReference>
<evidence type="ECO:0000313" key="3">
    <source>
        <dbReference type="EMBL" id="KAJ3648903.1"/>
    </source>
</evidence>
<dbReference type="AlphaFoldDB" id="A0AA38I411"/>
<dbReference type="GO" id="GO:0015074">
    <property type="term" value="P:DNA integration"/>
    <property type="evidence" value="ECO:0007669"/>
    <property type="project" value="InterPro"/>
</dbReference>
<dbReference type="Gene3D" id="1.10.443.10">
    <property type="entry name" value="Intergrase catalytic core"/>
    <property type="match status" value="1"/>
</dbReference>
<keyword evidence="4" id="KW-1185">Reference proteome</keyword>
<dbReference type="PANTHER" id="PTHR35617:SF3">
    <property type="entry name" value="CORE-BINDING (CB) DOMAIN-CONTAINING PROTEIN"/>
    <property type="match status" value="1"/>
</dbReference>
<reference evidence="3" key="1">
    <citation type="journal article" date="2023" name="G3 (Bethesda)">
        <title>Whole genome assemblies of Zophobas morio and Tenebrio molitor.</title>
        <authorList>
            <person name="Kaur S."/>
            <person name="Stinson S.A."/>
            <person name="diCenzo G.C."/>
        </authorList>
    </citation>
    <scope>NUCLEOTIDE SEQUENCE</scope>
    <source>
        <strain evidence="3">QUZm001</strain>
    </source>
</reference>
<evidence type="ECO:0000313" key="4">
    <source>
        <dbReference type="Proteomes" id="UP001168821"/>
    </source>
</evidence>
<name>A0AA38I411_9CUCU</name>
<comment type="caution">
    <text evidence="3">The sequence shown here is derived from an EMBL/GenBank/DDBJ whole genome shotgun (WGS) entry which is preliminary data.</text>
</comment>
<dbReference type="InterPro" id="IPR002104">
    <property type="entry name" value="Integrase_catalytic"/>
</dbReference>
<protein>
    <recommendedName>
        <fullName evidence="2">Tyr recombinase domain-containing protein</fullName>
    </recommendedName>
</protein>
<dbReference type="InterPro" id="IPR011010">
    <property type="entry name" value="DNA_brk_join_enz"/>
</dbReference>
<evidence type="ECO:0000259" key="2">
    <source>
        <dbReference type="PROSITE" id="PS51898"/>
    </source>
</evidence>
<dbReference type="Proteomes" id="UP001168821">
    <property type="component" value="Unassembled WGS sequence"/>
</dbReference>
<dbReference type="GO" id="GO:0006310">
    <property type="term" value="P:DNA recombination"/>
    <property type="evidence" value="ECO:0007669"/>
    <property type="project" value="UniProtKB-KW"/>
</dbReference>
<dbReference type="SUPFAM" id="SSF56349">
    <property type="entry name" value="DNA breaking-rejoining enzymes"/>
    <property type="match status" value="1"/>
</dbReference>
<dbReference type="PROSITE" id="PS51898">
    <property type="entry name" value="TYR_RECOMBINASE"/>
    <property type="match status" value="1"/>
</dbReference>
<accession>A0AA38I411</accession>
<gene>
    <name evidence="3" type="ORF">Zmor_020672</name>
</gene>
<dbReference type="Pfam" id="PF00589">
    <property type="entry name" value="Phage_integrase"/>
    <property type="match status" value="1"/>
</dbReference>
<keyword evidence="1" id="KW-0233">DNA recombination</keyword>
<dbReference type="PANTHER" id="PTHR35617">
    <property type="entry name" value="PHAGE_INTEGRASE DOMAIN-CONTAINING PROTEIN"/>
    <property type="match status" value="1"/>
</dbReference>
<dbReference type="GO" id="GO:0003677">
    <property type="term" value="F:DNA binding"/>
    <property type="evidence" value="ECO:0007669"/>
    <property type="project" value="InterPro"/>
</dbReference>
<sequence>MTPPGTQRQFLNWAEALGPLKVLDLKSLTFKLVSLLALATAHRVQTLSLIKISDMTVSKSNVIIKISEQIKTSRVGVAQPSFSLPLFKERKGTCVATVLLKYVKRTKVLRGNEDYLFITFKRPYHRATAQSISRWIRCCLVEAGIDPKYTAHSTRHAATSAAEARGLDVNIIKSTAGWSASSQVFAKFYKRPIEPRKESFVEVLFNQQGE</sequence>
<organism evidence="3 4">
    <name type="scientific">Zophobas morio</name>
    <dbReference type="NCBI Taxonomy" id="2755281"/>
    <lineage>
        <taxon>Eukaryota</taxon>
        <taxon>Metazoa</taxon>
        <taxon>Ecdysozoa</taxon>
        <taxon>Arthropoda</taxon>
        <taxon>Hexapoda</taxon>
        <taxon>Insecta</taxon>
        <taxon>Pterygota</taxon>
        <taxon>Neoptera</taxon>
        <taxon>Endopterygota</taxon>
        <taxon>Coleoptera</taxon>
        <taxon>Polyphaga</taxon>
        <taxon>Cucujiformia</taxon>
        <taxon>Tenebrionidae</taxon>
        <taxon>Zophobas</taxon>
    </lineage>
</organism>
<dbReference type="EMBL" id="JALNTZ010000006">
    <property type="protein sequence ID" value="KAJ3648903.1"/>
    <property type="molecule type" value="Genomic_DNA"/>
</dbReference>
<proteinExistence type="predicted"/>
<evidence type="ECO:0000256" key="1">
    <source>
        <dbReference type="ARBA" id="ARBA00023172"/>
    </source>
</evidence>
<feature type="domain" description="Tyr recombinase" evidence="2">
    <location>
        <begin position="1"/>
        <end position="202"/>
    </location>
</feature>